<proteinExistence type="predicted"/>
<evidence type="ECO:0000313" key="2">
    <source>
        <dbReference type="Proteomes" id="UP000264980"/>
    </source>
</evidence>
<dbReference type="InterPro" id="IPR049923">
    <property type="entry name" value="AvrXv3-like"/>
</dbReference>
<dbReference type="AlphaFoldDB" id="A0A345CZC6"/>
<reference evidence="1 2" key="1">
    <citation type="submission" date="2016-01" db="EMBL/GenBank/DDBJ databases">
        <authorList>
            <person name="Oliw E.H."/>
        </authorList>
    </citation>
    <scope>NUCLEOTIDE SEQUENCE [LARGE SCALE GENOMIC DNA]</scope>
    <source>
        <strain evidence="1 2">MDcuke</strain>
    </source>
</reference>
<accession>A0A345CZC6</accession>
<dbReference type="Proteomes" id="UP000264980">
    <property type="component" value="Chromosome"/>
</dbReference>
<dbReference type="EMBL" id="CP013970">
    <property type="protein sequence ID" value="AXF78793.1"/>
    <property type="molecule type" value="Genomic_DNA"/>
</dbReference>
<organism evidence="1 2">
    <name type="scientific">Erwinia tracheiphila</name>
    <dbReference type="NCBI Taxonomy" id="65700"/>
    <lineage>
        <taxon>Bacteria</taxon>
        <taxon>Pseudomonadati</taxon>
        <taxon>Pseudomonadota</taxon>
        <taxon>Gammaproteobacteria</taxon>
        <taxon>Enterobacterales</taxon>
        <taxon>Erwiniaceae</taxon>
        <taxon>Erwinia</taxon>
    </lineage>
</organism>
<evidence type="ECO:0000313" key="1">
    <source>
        <dbReference type="EMBL" id="AXF78793.1"/>
    </source>
</evidence>
<sequence>MDKCFEIDRNTVVKVAGFNGFTPNDEGTRHLYSAGTSQINMPVITDNMTACIAVACAAENLNDDSGERMPGAQVRVFHLLPFHHEELAPEQVLESLRGYLRNVRAQGLTIRVAMHGGDRKGDFSVSTAEALKELFAGEGIPLEFDETCSNRSSDTLLGAVILDDNSAHFIKHLVAV</sequence>
<protein>
    <submittedName>
        <fullName evidence="1">Type III effector</fullName>
    </submittedName>
</protein>
<dbReference type="NCBIfam" id="NF041401">
    <property type="entry name" value="XopAF"/>
    <property type="match status" value="1"/>
</dbReference>
<name>A0A345CZC6_9GAMM</name>
<gene>
    <name evidence="1" type="ORF">AV903_11865</name>
</gene>